<dbReference type="Proteomes" id="UP000189670">
    <property type="component" value="Unassembled WGS sequence"/>
</dbReference>
<reference evidence="3" key="1">
    <citation type="submission" date="2012-11" db="EMBL/GenBank/DDBJ databases">
        <authorList>
            <person name="Lucero-Rivera Y.E."/>
            <person name="Tovar-Ramirez D."/>
        </authorList>
    </citation>
    <scope>NUCLEOTIDE SEQUENCE [LARGE SCALE GENOMIC DNA]</scope>
    <source>
        <strain evidence="3">Araruama</strain>
    </source>
</reference>
<keyword evidence="1" id="KW-0472">Membrane</keyword>
<dbReference type="Gene3D" id="1.10.150.450">
    <property type="match status" value="1"/>
</dbReference>
<dbReference type="PANTHER" id="PTHR47438">
    <property type="entry name" value="PHOSPHATE METABOLISM PROTEIN 8-RELATED"/>
    <property type="match status" value="1"/>
</dbReference>
<organism evidence="2 3">
    <name type="scientific">Candidatus Magnetoglobus multicellularis str. Araruama</name>
    <dbReference type="NCBI Taxonomy" id="890399"/>
    <lineage>
        <taxon>Bacteria</taxon>
        <taxon>Pseudomonadati</taxon>
        <taxon>Thermodesulfobacteriota</taxon>
        <taxon>Desulfobacteria</taxon>
        <taxon>Desulfobacterales</taxon>
        <taxon>Desulfobacteraceae</taxon>
        <taxon>Candidatus Magnetoglobus</taxon>
    </lineage>
</organism>
<accession>A0A1V1NV72</accession>
<keyword evidence="1" id="KW-1133">Transmembrane helix</keyword>
<keyword evidence="1" id="KW-0812">Transmembrane</keyword>
<dbReference type="InterPro" id="IPR052791">
    <property type="entry name" value="SSM1_domain"/>
</dbReference>
<evidence type="ECO:0008006" key="4">
    <source>
        <dbReference type="Google" id="ProtNLM"/>
    </source>
</evidence>
<dbReference type="GO" id="GO:0009166">
    <property type="term" value="P:nucleotide catabolic process"/>
    <property type="evidence" value="ECO:0007669"/>
    <property type="project" value="TreeGrafter"/>
</dbReference>
<evidence type="ECO:0000313" key="2">
    <source>
        <dbReference type="EMBL" id="ETR66489.1"/>
    </source>
</evidence>
<name>A0A1V1NV72_9BACT</name>
<comment type="caution">
    <text evidence="2">The sequence shown here is derived from an EMBL/GenBank/DDBJ whole genome shotgun (WGS) entry which is preliminary data.</text>
</comment>
<feature type="transmembrane region" description="Helical" evidence="1">
    <location>
        <begin position="119"/>
        <end position="141"/>
    </location>
</feature>
<dbReference type="GO" id="GO:0008252">
    <property type="term" value="F:nucleotidase activity"/>
    <property type="evidence" value="ECO:0007669"/>
    <property type="project" value="TreeGrafter"/>
</dbReference>
<sequence length="164" mass="19292">MKTMKALLIDLDCTLYPMESALYLTMGIRITDYMQAVLGMTRTEAIIKRDAYWKEYGLTLIGLIRHHDISAEDFLHYVHNVNIKKIFTPIQNWLRSSCRFQLKKYCSQTVVGIMLVRCYLFWVCKNVLEIIFLIFGIWTFFQNRTLKPTKLSCINFNCQGTNVL</sequence>
<dbReference type="EMBL" id="ATBP01001951">
    <property type="protein sequence ID" value="ETR66489.1"/>
    <property type="molecule type" value="Genomic_DNA"/>
</dbReference>
<protein>
    <recommendedName>
        <fullName evidence="4">Pyrimidine 5'-nucleotidase</fullName>
    </recommendedName>
</protein>
<dbReference type="InterPro" id="IPR036412">
    <property type="entry name" value="HAD-like_sf"/>
</dbReference>
<evidence type="ECO:0000313" key="3">
    <source>
        <dbReference type="Proteomes" id="UP000189670"/>
    </source>
</evidence>
<proteinExistence type="predicted"/>
<dbReference type="PANTHER" id="PTHR47438:SF1">
    <property type="entry name" value="PHOSPHATE METABOLISM PROTEIN 8-RELATED"/>
    <property type="match status" value="1"/>
</dbReference>
<dbReference type="GO" id="GO:0006206">
    <property type="term" value="P:pyrimidine nucleobase metabolic process"/>
    <property type="evidence" value="ECO:0007669"/>
    <property type="project" value="TreeGrafter"/>
</dbReference>
<dbReference type="AlphaFoldDB" id="A0A1V1NV72"/>
<evidence type="ECO:0000256" key="1">
    <source>
        <dbReference type="SAM" id="Phobius"/>
    </source>
</evidence>
<gene>
    <name evidence="2" type="ORF">OMM_12736</name>
</gene>
<dbReference type="SUPFAM" id="SSF56784">
    <property type="entry name" value="HAD-like"/>
    <property type="match status" value="1"/>
</dbReference>